<dbReference type="EMBL" id="CBFW010000379">
    <property type="protein sequence ID" value="CDC76553.1"/>
    <property type="molecule type" value="Genomic_DNA"/>
</dbReference>
<gene>
    <name evidence="1" type="ORF">BN580_00180</name>
</gene>
<dbReference type="STRING" id="1263015.BN580_00180"/>
<dbReference type="AlphaFoldDB" id="R6TT13"/>
<dbReference type="Proteomes" id="UP000017938">
    <property type="component" value="Unassembled WGS sequence"/>
</dbReference>
<sequence length="65" mass="7848">MSRSLKWKDEWAFFLGTDGRRKYNDQCRRCIHDCKQSFRAEVVACSRYFSKRSEDAVYCKDKGRK</sequence>
<proteinExistence type="predicted"/>
<evidence type="ECO:0000313" key="2">
    <source>
        <dbReference type="Proteomes" id="UP000017938"/>
    </source>
</evidence>
<reference evidence="1" key="1">
    <citation type="submission" date="2012-11" db="EMBL/GenBank/DDBJ databases">
        <title>Dependencies among metagenomic species, viruses, plasmids and units of genetic variation.</title>
        <authorList>
            <person name="Nielsen H.B."/>
            <person name="Almeida M."/>
            <person name="Juncker A.S."/>
            <person name="Rasmussen S."/>
            <person name="Li J."/>
            <person name="Sunagawa S."/>
            <person name="Plichta D."/>
            <person name="Gautier L."/>
            <person name="Le Chatelier E."/>
            <person name="Peletier E."/>
            <person name="Bonde I."/>
            <person name="Nielsen T."/>
            <person name="Manichanh C."/>
            <person name="Arumugam M."/>
            <person name="Batto J."/>
            <person name="Santos M.B.Q.D."/>
            <person name="Blom N."/>
            <person name="Borruel N."/>
            <person name="Burgdorf K.S."/>
            <person name="Boumezbeur F."/>
            <person name="Casellas F."/>
            <person name="Dore J."/>
            <person name="Guarner F."/>
            <person name="Hansen T."/>
            <person name="Hildebrand F."/>
            <person name="Kaas R.S."/>
            <person name="Kennedy S."/>
            <person name="Kristiansen K."/>
            <person name="Kultima J.R."/>
            <person name="Leonard P."/>
            <person name="Levenez F."/>
            <person name="Lund O."/>
            <person name="Moumen B."/>
            <person name="Le Paslier D."/>
            <person name="Pons N."/>
            <person name="Pedersen O."/>
            <person name="Prifti E."/>
            <person name="Qin J."/>
            <person name="Raes J."/>
            <person name="Tap J."/>
            <person name="Tims S."/>
            <person name="Ussery D.W."/>
            <person name="Yamada T."/>
            <person name="MetaHit consortium"/>
            <person name="Renault P."/>
            <person name="Sicheritz-Ponten T."/>
            <person name="Bork P."/>
            <person name="Wang J."/>
            <person name="Brunak S."/>
            <person name="Ehrlich S.D."/>
        </authorList>
    </citation>
    <scope>NUCLEOTIDE SEQUENCE [LARGE SCALE GENOMIC DNA]</scope>
</reference>
<evidence type="ECO:0000313" key="1">
    <source>
        <dbReference type="EMBL" id="CDC76553.1"/>
    </source>
</evidence>
<comment type="caution">
    <text evidence="1">The sequence shown here is derived from an EMBL/GenBank/DDBJ whole genome shotgun (WGS) entry which is preliminary data.</text>
</comment>
<name>R6TT13_9BACT</name>
<protein>
    <submittedName>
        <fullName evidence="1">Uncharacterized protein</fullName>
    </submittedName>
</protein>
<accession>R6TT13</accession>
<organism evidence="1 2">
    <name type="scientific">Candidatus Colimorpha enterica</name>
    <dbReference type="NCBI Taxonomy" id="3083063"/>
    <lineage>
        <taxon>Bacteria</taxon>
        <taxon>Pseudomonadati</taxon>
        <taxon>Bacteroidota</taxon>
        <taxon>Bacteroidia</taxon>
        <taxon>Bacteroidales</taxon>
        <taxon>Candidatus Colimorpha</taxon>
    </lineage>
</organism>